<evidence type="ECO:0000259" key="4">
    <source>
        <dbReference type="PROSITE" id="PS50014"/>
    </source>
</evidence>
<dbReference type="SUPFAM" id="SSF47370">
    <property type="entry name" value="Bromodomain"/>
    <property type="match status" value="1"/>
</dbReference>
<proteinExistence type="predicted"/>
<feature type="compositionally biased region" description="Polar residues" evidence="3">
    <location>
        <begin position="244"/>
        <end position="254"/>
    </location>
</feature>
<feature type="region of interest" description="Disordered" evidence="3">
    <location>
        <begin position="17"/>
        <end position="298"/>
    </location>
</feature>
<dbReference type="PANTHER" id="PTHR22881:SF27">
    <property type="entry name" value="BROMODOMAIN CONTAINING 7_9"/>
    <property type="match status" value="1"/>
</dbReference>
<dbReference type="PROSITE" id="PS50014">
    <property type="entry name" value="BROMODOMAIN_2"/>
    <property type="match status" value="1"/>
</dbReference>
<dbReference type="GeneID" id="91091869"/>
<feature type="compositionally biased region" description="Polar residues" evidence="3">
    <location>
        <begin position="86"/>
        <end position="106"/>
    </location>
</feature>
<feature type="compositionally biased region" description="Acidic residues" evidence="3">
    <location>
        <begin position="878"/>
        <end position="889"/>
    </location>
</feature>
<dbReference type="InterPro" id="IPR001487">
    <property type="entry name" value="Bromodomain"/>
</dbReference>
<feature type="compositionally biased region" description="Low complexity" evidence="3">
    <location>
        <begin position="17"/>
        <end position="45"/>
    </location>
</feature>
<dbReference type="EMBL" id="CP144098">
    <property type="protein sequence ID" value="WWC86324.1"/>
    <property type="molecule type" value="Genomic_DNA"/>
</dbReference>
<dbReference type="Gene3D" id="1.20.920.10">
    <property type="entry name" value="Bromodomain-like"/>
    <property type="match status" value="1"/>
</dbReference>
<dbReference type="Proteomes" id="UP001355207">
    <property type="component" value="Chromosome 1"/>
</dbReference>
<feature type="region of interest" description="Disordered" evidence="3">
    <location>
        <begin position="1002"/>
        <end position="1033"/>
    </location>
</feature>
<feature type="compositionally biased region" description="Low complexity" evidence="3">
    <location>
        <begin position="170"/>
        <end position="193"/>
    </location>
</feature>
<dbReference type="SMART" id="SM00297">
    <property type="entry name" value="BROMO"/>
    <property type="match status" value="1"/>
</dbReference>
<dbReference type="InterPro" id="IPR051831">
    <property type="entry name" value="Bromodomain_contain_prot"/>
</dbReference>
<feature type="region of interest" description="Disordered" evidence="3">
    <location>
        <begin position="853"/>
        <end position="919"/>
    </location>
</feature>
<feature type="region of interest" description="Disordered" evidence="3">
    <location>
        <begin position="550"/>
        <end position="582"/>
    </location>
</feature>
<evidence type="ECO:0000256" key="2">
    <source>
        <dbReference type="PROSITE-ProRule" id="PRU00035"/>
    </source>
</evidence>
<feature type="region of interest" description="Disordered" evidence="3">
    <location>
        <begin position="633"/>
        <end position="653"/>
    </location>
</feature>
<feature type="compositionally biased region" description="Polar residues" evidence="3">
    <location>
        <begin position="277"/>
        <end position="293"/>
    </location>
</feature>
<dbReference type="GO" id="GO:0005634">
    <property type="term" value="C:nucleus"/>
    <property type="evidence" value="ECO:0007669"/>
    <property type="project" value="TreeGrafter"/>
</dbReference>
<evidence type="ECO:0000313" key="5">
    <source>
        <dbReference type="EMBL" id="WWC86324.1"/>
    </source>
</evidence>
<dbReference type="InterPro" id="IPR036427">
    <property type="entry name" value="Bromodomain-like_sf"/>
</dbReference>
<name>A0AAX4JLN9_9TREE</name>
<evidence type="ECO:0000256" key="3">
    <source>
        <dbReference type="SAM" id="MobiDB-lite"/>
    </source>
</evidence>
<feature type="compositionally biased region" description="Low complexity" evidence="3">
    <location>
        <begin position="255"/>
        <end position="266"/>
    </location>
</feature>
<feature type="compositionally biased region" description="Polar residues" evidence="3">
    <location>
        <begin position="550"/>
        <end position="571"/>
    </location>
</feature>
<feature type="compositionally biased region" description="Low complexity" evidence="3">
    <location>
        <begin position="1013"/>
        <end position="1025"/>
    </location>
</feature>
<dbReference type="AlphaFoldDB" id="A0AAX4JLN9"/>
<accession>A0AAX4JLN9</accession>
<dbReference type="CDD" id="cd04369">
    <property type="entry name" value="Bromodomain"/>
    <property type="match status" value="1"/>
</dbReference>
<dbReference type="RefSeq" id="XP_066073087.1">
    <property type="nucleotide sequence ID" value="XM_066216990.1"/>
</dbReference>
<protein>
    <recommendedName>
        <fullName evidence="4">Bromo domain-containing protein</fullName>
    </recommendedName>
</protein>
<evidence type="ECO:0000313" key="6">
    <source>
        <dbReference type="Proteomes" id="UP001355207"/>
    </source>
</evidence>
<dbReference type="GO" id="GO:0006357">
    <property type="term" value="P:regulation of transcription by RNA polymerase II"/>
    <property type="evidence" value="ECO:0007669"/>
    <property type="project" value="TreeGrafter"/>
</dbReference>
<feature type="compositionally biased region" description="Polar residues" evidence="3">
    <location>
        <begin position="209"/>
        <end position="221"/>
    </location>
</feature>
<evidence type="ECO:0000256" key="1">
    <source>
        <dbReference type="ARBA" id="ARBA00023117"/>
    </source>
</evidence>
<gene>
    <name evidence="5" type="ORF">L201_001197</name>
</gene>
<dbReference type="Pfam" id="PF00439">
    <property type="entry name" value="Bromodomain"/>
    <property type="match status" value="1"/>
</dbReference>
<dbReference type="PANTHER" id="PTHR22881">
    <property type="entry name" value="BROMODOMAIN CONTAINING PROTEIN"/>
    <property type="match status" value="1"/>
</dbReference>
<feature type="compositionally biased region" description="Polar residues" evidence="3">
    <location>
        <begin position="155"/>
        <end position="169"/>
    </location>
</feature>
<feature type="compositionally biased region" description="Polar residues" evidence="3">
    <location>
        <begin position="898"/>
        <end position="907"/>
    </location>
</feature>
<reference evidence="5 6" key="1">
    <citation type="submission" date="2024-01" db="EMBL/GenBank/DDBJ databases">
        <title>Comparative genomics of Cryptococcus and Kwoniella reveals pathogenesis evolution and contrasting modes of karyotype evolution via chromosome fusion or intercentromeric recombination.</title>
        <authorList>
            <person name="Coelho M.A."/>
            <person name="David-Palma M."/>
            <person name="Shea T."/>
            <person name="Bowers K."/>
            <person name="McGinley-Smith S."/>
            <person name="Mohammad A.W."/>
            <person name="Gnirke A."/>
            <person name="Yurkov A.M."/>
            <person name="Nowrousian M."/>
            <person name="Sun S."/>
            <person name="Cuomo C.A."/>
            <person name="Heitman J."/>
        </authorList>
    </citation>
    <scope>NUCLEOTIDE SEQUENCE [LARGE SCALE GENOMIC DNA]</scope>
    <source>
        <strain evidence="5 6">CBS 6074</strain>
    </source>
</reference>
<keyword evidence="1 2" id="KW-0103">Bromodomain</keyword>
<feature type="compositionally biased region" description="Polar residues" evidence="3">
    <location>
        <begin position="853"/>
        <end position="865"/>
    </location>
</feature>
<feature type="compositionally biased region" description="Basic and acidic residues" evidence="3">
    <location>
        <begin position="1002"/>
        <end position="1012"/>
    </location>
</feature>
<keyword evidence="6" id="KW-1185">Reference proteome</keyword>
<feature type="domain" description="Bromo" evidence="4">
    <location>
        <begin position="319"/>
        <end position="392"/>
    </location>
</feature>
<organism evidence="5 6">
    <name type="scientific">Kwoniella dendrophila CBS 6074</name>
    <dbReference type="NCBI Taxonomy" id="1295534"/>
    <lineage>
        <taxon>Eukaryota</taxon>
        <taxon>Fungi</taxon>
        <taxon>Dikarya</taxon>
        <taxon>Basidiomycota</taxon>
        <taxon>Agaricomycotina</taxon>
        <taxon>Tremellomycetes</taxon>
        <taxon>Tremellales</taxon>
        <taxon>Cryptococcaceae</taxon>
        <taxon>Kwoniella</taxon>
    </lineage>
</organism>
<feature type="compositionally biased region" description="Low complexity" evidence="3">
    <location>
        <begin position="229"/>
        <end position="243"/>
    </location>
</feature>
<sequence length="1033" mass="114904">MVTPSTPKIQPIKLKLSLGSKLSNPAPLPSTSIPTPTPTPTIKLTTGKKGKGKDKLIQQDDLPPSTPSNTEQEEGGKKKKKIKSKVSNAEDTPVNEQNNNQEISLNDENDNKAGPSKIIIPNPSSLLHQQPDEEQIEQETEHPAISVAAVPMTPTPANKSKPSRPTTSKRNTTGTKSTPRTSKSSSSAKSRSTGIGRSSKPSAIPSRLLSETATSVSTPTKSFIPLSETTTTFETPTATTTAANSITHDSSEATSPDPLSLPLSPSAYNGDSIGVGTPQNDVTGYEDTPQSGRGRTGGRWMRIKRPLKELLNKILVEMRRKDDYALFEEPVDLEAFPDYLDIIGGEDKMMDMGTMQSKVDNGEYTSVEQLEVDLRMLVEAAQKFNPPGTVPYNSAGRVLTIGLKHVERSKPLVLTPSPSPTRESATPFGRGFSVFSGREGTVGLDESLRRVEDLPPTSYIPEQMLNFPPNSLQALAVGWNLNGGKRIHAKRVVRSREKFGGKWRNWEIDGARDLAEMDDVVSLLDQWRIPSKDELSKFIDWRRLRKSANQGQGQGQWWESDTSLSGPTTMAGQPPTPFTAYNPRRDKIIERELDPKEFGLDSEIVAEIKYLRKTLGPISNKDSDDEILSEHLRPLKPKPNSLRPQLPPPPPNQPSTWVDIYENPYPLNRNANDWIREMVTGDTRGEAYLSSISKFVDGAMKSAKEVSSTSNRQNVLSDEDIKVKNDEDSIPLDEYVFEKYHDGLISKRSKSRKIVSGIYKGLSKPSIDKRSSYIKDLMYNSYSKIALNELTSPLNPMDIKPLLRLENDFLHQGVGGKKSGLNGIKDGLIWTGKEIENLDKKLRAKLDDVKNNQSEYENRSVNSLMDNIVEGSKRKREEEEEDDNNDDDNDNIKKIKLESSSNPSNKQDPIKSHHDNNIAQSKDVITINPHSDPPDSGDTKELRQLRLELVALSKFYPLPALKKMRYFEAAKLLPPNVRNLMTIPEDLQMLNAQKEKERLLKENINNKRDKDVSSSNSYQHNSNNNKGKLGTAK</sequence>
<dbReference type="GO" id="GO:0006325">
    <property type="term" value="P:chromatin organization"/>
    <property type="evidence" value="ECO:0007669"/>
    <property type="project" value="UniProtKB-ARBA"/>
</dbReference>